<proteinExistence type="predicted"/>
<organism evidence="1 2">
    <name type="scientific">Kribbella sindirgiensis</name>
    <dbReference type="NCBI Taxonomy" id="1124744"/>
    <lineage>
        <taxon>Bacteria</taxon>
        <taxon>Bacillati</taxon>
        <taxon>Actinomycetota</taxon>
        <taxon>Actinomycetes</taxon>
        <taxon>Propionibacteriales</taxon>
        <taxon>Kribbellaceae</taxon>
        <taxon>Kribbella</taxon>
    </lineage>
</organism>
<dbReference type="PANTHER" id="PTHR13812">
    <property type="entry name" value="KETIMINE REDUCTASE MU-CRYSTALLIN"/>
    <property type="match status" value="1"/>
</dbReference>
<dbReference type="AlphaFoldDB" id="A0A4R0IC79"/>
<protein>
    <submittedName>
        <fullName evidence="1">Ornithine cyclodeaminase family protein</fullName>
    </submittedName>
</protein>
<dbReference type="Gene3D" id="3.40.50.720">
    <property type="entry name" value="NAD(P)-binding Rossmann-like Domain"/>
    <property type="match status" value="1"/>
</dbReference>
<dbReference type="GO" id="GO:0005737">
    <property type="term" value="C:cytoplasm"/>
    <property type="evidence" value="ECO:0007669"/>
    <property type="project" value="TreeGrafter"/>
</dbReference>
<dbReference type="SUPFAM" id="SSF51735">
    <property type="entry name" value="NAD(P)-binding Rossmann-fold domains"/>
    <property type="match status" value="1"/>
</dbReference>
<dbReference type="InterPro" id="IPR036291">
    <property type="entry name" value="NAD(P)-bd_dom_sf"/>
</dbReference>
<name>A0A4R0IC79_9ACTN</name>
<dbReference type="PANTHER" id="PTHR13812:SF19">
    <property type="entry name" value="KETIMINE REDUCTASE MU-CRYSTALLIN"/>
    <property type="match status" value="1"/>
</dbReference>
<comment type="caution">
    <text evidence="1">The sequence shown here is derived from an EMBL/GenBank/DDBJ whole genome shotgun (WGS) entry which is preliminary data.</text>
</comment>
<gene>
    <name evidence="1" type="ORF">E0H50_31350</name>
</gene>
<reference evidence="1 2" key="1">
    <citation type="submission" date="2019-02" db="EMBL/GenBank/DDBJ databases">
        <title>Kribbella capetownensis sp. nov. and Kribbella speibonae sp. nov., isolated from soil.</title>
        <authorList>
            <person name="Curtis S.M."/>
            <person name="Norton I."/>
            <person name="Everest G.J."/>
            <person name="Meyers P.R."/>
        </authorList>
    </citation>
    <scope>NUCLEOTIDE SEQUENCE [LARGE SCALE GENOMIC DNA]</scope>
    <source>
        <strain evidence="1 2">DSM 27082</strain>
    </source>
</reference>
<dbReference type="EMBL" id="SJKA01000013">
    <property type="protein sequence ID" value="TCC26431.1"/>
    <property type="molecule type" value="Genomic_DNA"/>
</dbReference>
<evidence type="ECO:0000313" key="1">
    <source>
        <dbReference type="EMBL" id="TCC26431.1"/>
    </source>
</evidence>
<dbReference type="InterPro" id="IPR023401">
    <property type="entry name" value="ODC_N"/>
</dbReference>
<dbReference type="Proteomes" id="UP000292695">
    <property type="component" value="Unassembled WGS sequence"/>
</dbReference>
<dbReference type="OrthoDB" id="9801817at2"/>
<dbReference type="Pfam" id="PF02423">
    <property type="entry name" value="OCD_Mu_crystall"/>
    <property type="match status" value="1"/>
</dbReference>
<dbReference type="InterPro" id="IPR003462">
    <property type="entry name" value="ODC_Mu_crystall"/>
</dbReference>
<dbReference type="Gene3D" id="3.30.1780.10">
    <property type="entry name" value="ornithine cyclodeaminase, domain 1"/>
    <property type="match status" value="1"/>
</dbReference>
<dbReference type="RefSeq" id="WP_131294339.1">
    <property type="nucleotide sequence ID" value="NZ_SJKA01000013.1"/>
</dbReference>
<evidence type="ECO:0000313" key="2">
    <source>
        <dbReference type="Proteomes" id="UP000292695"/>
    </source>
</evidence>
<keyword evidence="2" id="KW-1185">Reference proteome</keyword>
<sequence length="337" mass="36875">MTDGIWLRFLSGPDIDELGLTRLEIVDAVEDAVREHGEGRTSFEPRMHLMPNNGGIGHFNVLRGHLDGLGEHGISGVKVVGDFVPNYQKGLPSELAMATLFDPTTGVPLAVLDATMITAARTGAMTTVGARHLARRDSKILAHAGARGTAWWNVTMLDDLLDLDEIRVTSRRPESREKFAAELSAELATPVRVCATAEEAFDGADVLVEATRLTEPEPLLRTSTVRPGAFVVPYGTVSAVELDLLDLIDKVVVDDWREAQSGRFGSLRRHVDSGRLSPDTLYAEIGEIIAGRKPGRENEAERTLFWHRGLSLLDVAIAHLIHRRAEAADLGTMLRFH</sequence>
<dbReference type="PIRSF" id="PIRSF001439">
    <property type="entry name" value="CryM"/>
    <property type="match status" value="1"/>
</dbReference>
<accession>A0A4R0IC79</accession>